<comment type="similarity">
    <text evidence="2 12">Belongs to the amiloride-sensitive sodium channel (TC 1.A.6) family.</text>
</comment>
<organism evidence="13 14">
    <name type="scientific">Nephila pilipes</name>
    <name type="common">Giant wood spider</name>
    <name type="synonym">Nephila maculata</name>
    <dbReference type="NCBI Taxonomy" id="299642"/>
    <lineage>
        <taxon>Eukaryota</taxon>
        <taxon>Metazoa</taxon>
        <taxon>Ecdysozoa</taxon>
        <taxon>Arthropoda</taxon>
        <taxon>Chelicerata</taxon>
        <taxon>Arachnida</taxon>
        <taxon>Araneae</taxon>
        <taxon>Araneomorphae</taxon>
        <taxon>Entelegynae</taxon>
        <taxon>Araneoidea</taxon>
        <taxon>Nephilidae</taxon>
        <taxon>Nephila</taxon>
    </lineage>
</organism>
<keyword evidence="11 12" id="KW-0407">Ion channel</keyword>
<evidence type="ECO:0000313" key="13">
    <source>
        <dbReference type="EMBL" id="GFT48979.1"/>
    </source>
</evidence>
<protein>
    <submittedName>
        <fullName evidence="13">Uncharacterized protein</fullName>
    </submittedName>
</protein>
<reference evidence="13" key="1">
    <citation type="submission" date="2020-08" db="EMBL/GenBank/DDBJ databases">
        <title>Multicomponent nature underlies the extraordinary mechanical properties of spider dragline silk.</title>
        <authorList>
            <person name="Kono N."/>
            <person name="Nakamura H."/>
            <person name="Mori M."/>
            <person name="Yoshida Y."/>
            <person name="Ohtoshi R."/>
            <person name="Malay A.D."/>
            <person name="Moran D.A.P."/>
            <person name="Tomita M."/>
            <person name="Numata K."/>
            <person name="Arakawa K."/>
        </authorList>
    </citation>
    <scope>NUCLEOTIDE SEQUENCE</scope>
</reference>
<evidence type="ECO:0000256" key="10">
    <source>
        <dbReference type="ARBA" id="ARBA00023201"/>
    </source>
</evidence>
<comment type="subcellular location">
    <subcellularLocation>
        <location evidence="1">Membrane</location>
        <topology evidence="1">Multi-pass membrane protein</topology>
    </subcellularLocation>
</comment>
<evidence type="ECO:0000256" key="2">
    <source>
        <dbReference type="ARBA" id="ARBA00007193"/>
    </source>
</evidence>
<evidence type="ECO:0000256" key="7">
    <source>
        <dbReference type="ARBA" id="ARBA00023053"/>
    </source>
</evidence>
<evidence type="ECO:0000256" key="5">
    <source>
        <dbReference type="ARBA" id="ARBA00022692"/>
    </source>
</evidence>
<keyword evidence="5 12" id="KW-0812">Transmembrane</keyword>
<dbReference type="GO" id="GO:0015280">
    <property type="term" value="F:ligand-gated sodium channel activity"/>
    <property type="evidence" value="ECO:0007669"/>
    <property type="project" value="TreeGrafter"/>
</dbReference>
<gene>
    <name evidence="13" type="primary">AVEN_235582_1</name>
    <name evidence="13" type="ORF">NPIL_211171</name>
</gene>
<evidence type="ECO:0000256" key="6">
    <source>
        <dbReference type="ARBA" id="ARBA00022989"/>
    </source>
</evidence>
<sequence length="490" mass="57005">MKRRVKREVFCTAYPDLCQKPDKLTEFCEMHPYFCSDNISNLEIPKLGYYASNLTDAVHDALMEIYIHNISQDGANLWSWEVPYEQENISKITTNYIFDFEKNGFATCYSTNLHIYGREEVETTIYDGTFNSKHILNTFEIVIREEEAVYPWTIPEIMLSIHSPFIPVYPFYEGEFLQLGRLYIINIRMEEEHLLEYPYYTDCTDYEHLWEKNNKTGPRSQEMCKRLCTWNYLKPCAYCDHGLIVVDKPIWVCKYIETCEHQDEDLANLENCRKNCKVNCRKLNYRYEVQDSELKSTMGMLYEIDSNLIALRLSFESPQVVVMSHKPLYNGMDVFSYIGGLMGCWLGFSVWACTGIAETTFGTILYHFKQFTKKSCLSPPTRNQLLFRRNHHNTRLLSPLTRAPVNFFNLDIQRTGPKPNGPPLSMQAHRLAESCPAASAREKITLSSQKRNAVVSLAARRAVTSDLKPYPEVTDPTCRLLSPALFYRLE</sequence>
<evidence type="ECO:0000256" key="11">
    <source>
        <dbReference type="ARBA" id="ARBA00023303"/>
    </source>
</evidence>
<name>A0A8X6P6M8_NEPPI</name>
<keyword evidence="9" id="KW-0472">Membrane</keyword>
<comment type="caution">
    <text evidence="13">The sequence shown here is derived from an EMBL/GenBank/DDBJ whole genome shotgun (WGS) entry which is preliminary data.</text>
</comment>
<dbReference type="AlphaFoldDB" id="A0A8X6P6M8"/>
<evidence type="ECO:0000256" key="3">
    <source>
        <dbReference type="ARBA" id="ARBA00022448"/>
    </source>
</evidence>
<keyword evidence="8 12" id="KW-0406">Ion transport</keyword>
<dbReference type="EMBL" id="BMAW01111653">
    <property type="protein sequence ID" value="GFT48979.1"/>
    <property type="molecule type" value="Genomic_DNA"/>
</dbReference>
<dbReference type="Gene3D" id="1.10.287.770">
    <property type="entry name" value="YojJ-like"/>
    <property type="match status" value="1"/>
</dbReference>
<dbReference type="InterPro" id="IPR001873">
    <property type="entry name" value="ENaC"/>
</dbReference>
<keyword evidence="14" id="KW-1185">Reference proteome</keyword>
<dbReference type="Pfam" id="PF00858">
    <property type="entry name" value="ASC"/>
    <property type="match status" value="1"/>
</dbReference>
<evidence type="ECO:0000256" key="12">
    <source>
        <dbReference type="RuleBase" id="RU000679"/>
    </source>
</evidence>
<dbReference type="PANTHER" id="PTHR11690">
    <property type="entry name" value="AMILORIDE-SENSITIVE SODIUM CHANNEL-RELATED"/>
    <property type="match status" value="1"/>
</dbReference>
<evidence type="ECO:0000256" key="9">
    <source>
        <dbReference type="ARBA" id="ARBA00023136"/>
    </source>
</evidence>
<evidence type="ECO:0000313" key="14">
    <source>
        <dbReference type="Proteomes" id="UP000887013"/>
    </source>
</evidence>
<dbReference type="Proteomes" id="UP000887013">
    <property type="component" value="Unassembled WGS sequence"/>
</dbReference>
<proteinExistence type="inferred from homology"/>
<keyword evidence="7" id="KW-0915">Sodium</keyword>
<keyword evidence="3 12" id="KW-0813">Transport</keyword>
<keyword evidence="10 12" id="KW-0739">Sodium transport</keyword>
<dbReference type="OrthoDB" id="6437007at2759"/>
<dbReference type="GO" id="GO:0005886">
    <property type="term" value="C:plasma membrane"/>
    <property type="evidence" value="ECO:0007669"/>
    <property type="project" value="TreeGrafter"/>
</dbReference>
<evidence type="ECO:0000256" key="1">
    <source>
        <dbReference type="ARBA" id="ARBA00004141"/>
    </source>
</evidence>
<keyword evidence="6" id="KW-1133">Transmembrane helix</keyword>
<evidence type="ECO:0000256" key="8">
    <source>
        <dbReference type="ARBA" id="ARBA00023065"/>
    </source>
</evidence>
<dbReference type="PANTHER" id="PTHR11690:SF248">
    <property type="entry name" value="PICKPOCKET 17, ISOFORM A"/>
    <property type="match status" value="1"/>
</dbReference>
<accession>A0A8X6P6M8</accession>
<keyword evidence="4 12" id="KW-0894">Sodium channel</keyword>
<evidence type="ECO:0000256" key="4">
    <source>
        <dbReference type="ARBA" id="ARBA00022461"/>
    </source>
</evidence>